<dbReference type="SMART" id="SM00327">
    <property type="entry name" value="VWA"/>
    <property type="match status" value="2"/>
</dbReference>
<name>A0A3R5QSA8_9CLOT</name>
<feature type="transmembrane region" description="Helical" evidence="1">
    <location>
        <begin position="12"/>
        <end position="30"/>
    </location>
</feature>
<dbReference type="PROSITE" id="PS50234">
    <property type="entry name" value="VWFA"/>
    <property type="match status" value="2"/>
</dbReference>
<keyword evidence="1" id="KW-0812">Transmembrane</keyword>
<dbReference type="OrthoDB" id="1656124at2"/>
<proteinExistence type="predicted"/>
<gene>
    <name evidence="3" type="ORF">C1I91_05535</name>
</gene>
<keyword evidence="4" id="KW-1185">Reference proteome</keyword>
<dbReference type="InterPro" id="IPR051266">
    <property type="entry name" value="CLCR"/>
</dbReference>
<feature type="domain" description="VWFA" evidence="2">
    <location>
        <begin position="492"/>
        <end position="692"/>
    </location>
</feature>
<dbReference type="KEGG" id="cmah:C1I91_05535"/>
<feature type="domain" description="VWFA" evidence="2">
    <location>
        <begin position="85"/>
        <end position="328"/>
    </location>
</feature>
<dbReference type="Pfam" id="PF13519">
    <property type="entry name" value="VWA_2"/>
    <property type="match status" value="1"/>
</dbReference>
<dbReference type="PANTHER" id="PTHR10579">
    <property type="entry name" value="CALCIUM-ACTIVATED CHLORIDE CHANNEL REGULATOR"/>
    <property type="match status" value="1"/>
</dbReference>
<dbReference type="RefSeq" id="WP_128211885.1">
    <property type="nucleotide sequence ID" value="NZ_CP025746.1"/>
</dbReference>
<evidence type="ECO:0000313" key="4">
    <source>
        <dbReference type="Proteomes" id="UP000286268"/>
    </source>
</evidence>
<dbReference type="EMBL" id="CP025746">
    <property type="protein sequence ID" value="QAA31169.1"/>
    <property type="molecule type" value="Genomic_DNA"/>
</dbReference>
<dbReference type="AlphaFoldDB" id="A0A3R5QSA8"/>
<evidence type="ECO:0000313" key="3">
    <source>
        <dbReference type="EMBL" id="QAA31169.1"/>
    </source>
</evidence>
<dbReference type="CDD" id="cd00198">
    <property type="entry name" value="vWFA"/>
    <property type="match status" value="1"/>
</dbReference>
<dbReference type="InterPro" id="IPR036465">
    <property type="entry name" value="vWFA_dom_sf"/>
</dbReference>
<dbReference type="Proteomes" id="UP000286268">
    <property type="component" value="Chromosome"/>
</dbReference>
<accession>A0A3R5QSA8</accession>
<keyword evidence="1" id="KW-1133">Transmembrane helix</keyword>
<dbReference type="SUPFAM" id="SSF53300">
    <property type="entry name" value="vWA-like"/>
    <property type="match status" value="2"/>
</dbReference>
<reference evidence="3 4" key="1">
    <citation type="submission" date="2018-01" db="EMBL/GenBank/DDBJ databases">
        <title>Genome Sequencing and Assembly of Anaerobacter polyendosporus strain CT4.</title>
        <authorList>
            <person name="Tachaapaikoon C."/>
            <person name="Sutheeworapong S."/>
            <person name="Jenjaroenpun P."/>
            <person name="Wongsurawat T."/>
            <person name="Nookeaw I."/>
            <person name="Cheawchanlertfa P."/>
            <person name="Kosugi A."/>
            <person name="Cheevadhanarak S."/>
            <person name="Ratanakhanokchai K."/>
        </authorList>
    </citation>
    <scope>NUCLEOTIDE SEQUENCE [LARGE SCALE GENOMIC DNA]</scope>
    <source>
        <strain evidence="3 4">CT4</strain>
    </source>
</reference>
<sequence>MNLIKKRRRFFTYIIAFIFVLSLIPILNYTKALGDVTQPKKPVLIISDPVITKSQGKVYEDVTVTYHVQPQPLAIGDINVISNKEIVLVLDTSGSMKSTMGSSTRMAALKTAATNFVNKFSNTANTKIAIATYSTYANYDGNSTSLLSPSIASEKDQLNFKINSLMASGGTNTGDGIRSALNILSGTRSTNTRKYVILMSDGEPTLYNFNSNWNITSDVQTWTAYNYYYQYRQTAYGYYTSLTDSDSNVIGGNGSDDNGYYNTSEKGRGLGYAKVMAKQIASSNYSSYEIAYSDGSSADKMQQIATEAGGLCFSANSATAIDDVYGRIADNIRADYSVENVKFNFTLPSNIVYTGSTVDVAINGSTYSKQYNNISYTFNAANNRYEAQGFDVIFNFKANKSGSYTLGQNWNITYTATDGSTATQALPTVQYTASKMSIGFNLQRSLPGYSDHVNTNKLQEVDYAITPQAILMNYIRKPKEIVLVVDSQYSKKDYINSFIDQFSRATDVKIALVTYGQGASISNFGTTTPIYFQSATSSSSIKNAVSRITSQNGSNLGDGLRKAMFVLNDGNDVSRSIIVFGENNPNYYTYTSSADGSQAYYEALDNNSPNSSDDGTNPLTYGNDANKASQYAIEMANVIKSDKNLNIATICAGDDTNDDVIKSVASTNGTDFNKLVQSQDVLYLYNVVNSDLILNGSVDETLPTGIQYEDGTTTSNKSIKLFYTYNSSSASYIGMPKTTTSYIKATQLGNFDLNNCVLNYSDLEGIPMSTNFASIPLKVLNDYAIEQGIFMPNKIDTASSGIIGESYILNSISNYGTTSGAITSAGALIKTSGQQTNVELNINSTKTSNFYLDSHYGVNVDLYKVGSDNKLVLISSSNVATSVETSGTSDYDKSMKNISITVPIAASSTLADSYYIINYTYKNGYNGTVPSTGVTIYDNCKIGTSVSQDFQYNIVEAPDLF</sequence>
<dbReference type="Gene3D" id="3.40.50.410">
    <property type="entry name" value="von Willebrand factor, type A domain"/>
    <property type="match status" value="2"/>
</dbReference>
<organism evidence="3 4">
    <name type="scientific">Clostridium manihotivorum</name>
    <dbReference type="NCBI Taxonomy" id="2320868"/>
    <lineage>
        <taxon>Bacteria</taxon>
        <taxon>Bacillati</taxon>
        <taxon>Bacillota</taxon>
        <taxon>Clostridia</taxon>
        <taxon>Eubacteriales</taxon>
        <taxon>Clostridiaceae</taxon>
        <taxon>Clostridium</taxon>
    </lineage>
</organism>
<keyword evidence="1" id="KW-0472">Membrane</keyword>
<dbReference type="PANTHER" id="PTHR10579:SF43">
    <property type="entry name" value="ZINC FINGER (C3HC4-TYPE RING FINGER) FAMILY PROTEIN"/>
    <property type="match status" value="1"/>
</dbReference>
<dbReference type="InterPro" id="IPR002035">
    <property type="entry name" value="VWF_A"/>
</dbReference>
<protein>
    <recommendedName>
        <fullName evidence="2">VWFA domain-containing protein</fullName>
    </recommendedName>
</protein>
<evidence type="ECO:0000256" key="1">
    <source>
        <dbReference type="SAM" id="Phobius"/>
    </source>
</evidence>
<evidence type="ECO:0000259" key="2">
    <source>
        <dbReference type="PROSITE" id="PS50234"/>
    </source>
</evidence>